<evidence type="ECO:0000313" key="4">
    <source>
        <dbReference type="Proteomes" id="UP000612349"/>
    </source>
</evidence>
<proteinExistence type="predicted"/>
<comment type="caution">
    <text evidence="3">The sequence shown here is derived from an EMBL/GenBank/DDBJ whole genome shotgun (WGS) entry which is preliminary data.</text>
</comment>
<reference evidence="3" key="2">
    <citation type="submission" date="2020-09" db="EMBL/GenBank/DDBJ databases">
        <authorList>
            <person name="Sun Q."/>
            <person name="Zhou Y."/>
        </authorList>
    </citation>
    <scope>NUCLEOTIDE SEQUENCE</scope>
    <source>
        <strain evidence="3">CGMCC 1.15360</strain>
    </source>
</reference>
<dbReference type="AlphaFoldDB" id="A0A917DZ30"/>
<dbReference type="EMBL" id="BMIP01000011">
    <property type="protein sequence ID" value="GGD82160.1"/>
    <property type="molecule type" value="Genomic_DNA"/>
</dbReference>
<evidence type="ECO:0000259" key="2">
    <source>
        <dbReference type="Pfam" id="PF10502"/>
    </source>
</evidence>
<dbReference type="InterPro" id="IPR036286">
    <property type="entry name" value="LexA/Signal_pep-like_sf"/>
</dbReference>
<accession>A0A917DZ30</accession>
<reference evidence="3" key="1">
    <citation type="journal article" date="2014" name="Int. J. Syst. Evol. Microbiol.">
        <title>Complete genome sequence of Corynebacterium casei LMG S-19264T (=DSM 44701T), isolated from a smear-ripened cheese.</title>
        <authorList>
            <consortium name="US DOE Joint Genome Institute (JGI-PGF)"/>
            <person name="Walter F."/>
            <person name="Albersmeier A."/>
            <person name="Kalinowski J."/>
            <person name="Ruckert C."/>
        </authorList>
    </citation>
    <scope>NUCLEOTIDE SEQUENCE</scope>
    <source>
        <strain evidence="3">CGMCC 1.15360</strain>
    </source>
</reference>
<gene>
    <name evidence="3" type="ORF">GCM10010990_35150</name>
</gene>
<dbReference type="RefSeq" id="WP_066769534.1">
    <property type="nucleotide sequence ID" value="NZ_BMIP01000011.1"/>
</dbReference>
<keyword evidence="1" id="KW-1133">Transmembrane helix</keyword>
<dbReference type="Pfam" id="PF10502">
    <property type="entry name" value="Peptidase_S26"/>
    <property type="match status" value="1"/>
</dbReference>
<sequence length="174" mass="18904">MFQRAEKRRLSARSKVLAIAALGIVVTGYLSLKEWSETHAFMINATESLPNWGFFVESGKFPKRGEYVVFDPGHDPLTEKYFGKNPSAFAKVAYGVPGDVVTREGRDVLVNGEIVARTKPLTRKGDPLALGPTGVVPDGCVFAATEHKDGFDSRYAAIGFVCRDRLVGVGSPVL</sequence>
<protein>
    <recommendedName>
        <fullName evidence="2">Peptidase S26 domain-containing protein</fullName>
    </recommendedName>
</protein>
<keyword evidence="1" id="KW-0812">Transmembrane</keyword>
<dbReference type="GO" id="GO:0004252">
    <property type="term" value="F:serine-type endopeptidase activity"/>
    <property type="evidence" value="ECO:0007669"/>
    <property type="project" value="InterPro"/>
</dbReference>
<feature type="domain" description="Peptidase S26" evidence="2">
    <location>
        <begin position="39"/>
        <end position="169"/>
    </location>
</feature>
<organism evidence="3 4">
    <name type="scientific">Croceicoccus mobilis</name>
    <dbReference type="NCBI Taxonomy" id="1703339"/>
    <lineage>
        <taxon>Bacteria</taxon>
        <taxon>Pseudomonadati</taxon>
        <taxon>Pseudomonadota</taxon>
        <taxon>Alphaproteobacteria</taxon>
        <taxon>Sphingomonadales</taxon>
        <taxon>Erythrobacteraceae</taxon>
        <taxon>Croceicoccus</taxon>
    </lineage>
</organism>
<keyword evidence="1" id="KW-0472">Membrane</keyword>
<dbReference type="GO" id="GO:0006465">
    <property type="term" value="P:signal peptide processing"/>
    <property type="evidence" value="ECO:0007669"/>
    <property type="project" value="InterPro"/>
</dbReference>
<name>A0A917DZ30_9SPHN</name>
<dbReference type="Proteomes" id="UP000612349">
    <property type="component" value="Unassembled WGS sequence"/>
</dbReference>
<keyword evidence="4" id="KW-1185">Reference proteome</keyword>
<dbReference type="InterPro" id="IPR019533">
    <property type="entry name" value="Peptidase_S26"/>
</dbReference>
<dbReference type="SUPFAM" id="SSF51306">
    <property type="entry name" value="LexA/Signal peptidase"/>
    <property type="match status" value="1"/>
</dbReference>
<evidence type="ECO:0000256" key="1">
    <source>
        <dbReference type="SAM" id="Phobius"/>
    </source>
</evidence>
<dbReference type="Gene3D" id="2.10.109.10">
    <property type="entry name" value="Umud Fragment, subunit A"/>
    <property type="match status" value="1"/>
</dbReference>
<feature type="transmembrane region" description="Helical" evidence="1">
    <location>
        <begin position="12"/>
        <end position="32"/>
    </location>
</feature>
<evidence type="ECO:0000313" key="3">
    <source>
        <dbReference type="EMBL" id="GGD82160.1"/>
    </source>
</evidence>